<comment type="caution">
    <text evidence="3">The sequence shown here is derived from an EMBL/GenBank/DDBJ whole genome shotgun (WGS) entry which is preliminary data.</text>
</comment>
<dbReference type="AlphaFoldDB" id="A0AAN6SVV0"/>
<dbReference type="PANTHER" id="PTHR10039:SF15">
    <property type="entry name" value="NACHT DOMAIN-CONTAINING PROTEIN"/>
    <property type="match status" value="1"/>
</dbReference>
<feature type="domain" description="Nephrocystin 3-like N-terminal" evidence="2">
    <location>
        <begin position="6"/>
        <end position="126"/>
    </location>
</feature>
<sequence>MVSAAVSYVEEMTGGSCVAIAYVYCDYQDANTLSGDAILGSLTRQLAEQCPPVPLEVKAFRDKYSGKNARPNYEERISLLRLLAGHFQRTYVFIDAVDECPEDNREELLCLTTELQHFVRLFITSRPNVDLQGRFSNLTRIDIVASESDVRAYLLSKIETNRRMRAFITKDQSLRMEIVQGLQAKAQGFCWLI</sequence>
<keyword evidence="1" id="KW-0677">Repeat</keyword>
<evidence type="ECO:0000256" key="1">
    <source>
        <dbReference type="ARBA" id="ARBA00022737"/>
    </source>
</evidence>
<reference evidence="3" key="1">
    <citation type="journal article" date="2023" name="Mol. Phylogenet. Evol.">
        <title>Genome-scale phylogeny and comparative genomics of the fungal order Sordariales.</title>
        <authorList>
            <person name="Hensen N."/>
            <person name="Bonometti L."/>
            <person name="Westerberg I."/>
            <person name="Brannstrom I.O."/>
            <person name="Guillou S."/>
            <person name="Cros-Aarteil S."/>
            <person name="Calhoun S."/>
            <person name="Haridas S."/>
            <person name="Kuo A."/>
            <person name="Mondo S."/>
            <person name="Pangilinan J."/>
            <person name="Riley R."/>
            <person name="LaButti K."/>
            <person name="Andreopoulos B."/>
            <person name="Lipzen A."/>
            <person name="Chen C."/>
            <person name="Yan M."/>
            <person name="Daum C."/>
            <person name="Ng V."/>
            <person name="Clum A."/>
            <person name="Steindorff A."/>
            <person name="Ohm R.A."/>
            <person name="Martin F."/>
            <person name="Silar P."/>
            <person name="Natvig D.O."/>
            <person name="Lalanne C."/>
            <person name="Gautier V."/>
            <person name="Ament-Velasquez S.L."/>
            <person name="Kruys A."/>
            <person name="Hutchinson M.I."/>
            <person name="Powell A.J."/>
            <person name="Barry K."/>
            <person name="Miller A.N."/>
            <person name="Grigoriev I.V."/>
            <person name="Debuchy R."/>
            <person name="Gladieux P."/>
            <person name="Hiltunen Thoren M."/>
            <person name="Johannesson H."/>
        </authorList>
    </citation>
    <scope>NUCLEOTIDE SEQUENCE</scope>
    <source>
        <strain evidence="3">CBS 757.83</strain>
    </source>
</reference>
<dbReference type="InterPro" id="IPR056884">
    <property type="entry name" value="NPHP3-like_N"/>
</dbReference>
<dbReference type="PANTHER" id="PTHR10039">
    <property type="entry name" value="AMELOGENIN"/>
    <property type="match status" value="1"/>
</dbReference>
<accession>A0AAN6SVV0</accession>
<dbReference type="Gene3D" id="3.40.50.300">
    <property type="entry name" value="P-loop containing nucleotide triphosphate hydrolases"/>
    <property type="match status" value="1"/>
</dbReference>
<proteinExistence type="predicted"/>
<name>A0AAN6SVV0_9PEZI</name>
<keyword evidence="4" id="KW-1185">Reference proteome</keyword>
<organism evidence="3 4">
    <name type="scientific">Parathielavia hyrcaniae</name>
    <dbReference type="NCBI Taxonomy" id="113614"/>
    <lineage>
        <taxon>Eukaryota</taxon>
        <taxon>Fungi</taxon>
        <taxon>Dikarya</taxon>
        <taxon>Ascomycota</taxon>
        <taxon>Pezizomycotina</taxon>
        <taxon>Sordariomycetes</taxon>
        <taxon>Sordariomycetidae</taxon>
        <taxon>Sordariales</taxon>
        <taxon>Chaetomiaceae</taxon>
        <taxon>Parathielavia</taxon>
    </lineage>
</organism>
<dbReference type="Pfam" id="PF24883">
    <property type="entry name" value="NPHP3_N"/>
    <property type="match status" value="1"/>
</dbReference>
<evidence type="ECO:0000259" key="2">
    <source>
        <dbReference type="Pfam" id="PF24883"/>
    </source>
</evidence>
<protein>
    <recommendedName>
        <fullName evidence="2">Nephrocystin 3-like N-terminal domain-containing protein</fullName>
    </recommendedName>
</protein>
<dbReference type="InterPro" id="IPR027417">
    <property type="entry name" value="P-loop_NTPase"/>
</dbReference>
<evidence type="ECO:0000313" key="4">
    <source>
        <dbReference type="Proteomes" id="UP001305647"/>
    </source>
</evidence>
<dbReference type="Proteomes" id="UP001305647">
    <property type="component" value="Unassembled WGS sequence"/>
</dbReference>
<dbReference type="EMBL" id="MU863795">
    <property type="protein sequence ID" value="KAK4095755.1"/>
    <property type="molecule type" value="Genomic_DNA"/>
</dbReference>
<gene>
    <name evidence="3" type="ORF">N658DRAFT_99659</name>
</gene>
<evidence type="ECO:0000313" key="3">
    <source>
        <dbReference type="EMBL" id="KAK4095755.1"/>
    </source>
</evidence>
<reference evidence="3" key="2">
    <citation type="submission" date="2023-05" db="EMBL/GenBank/DDBJ databases">
        <authorList>
            <consortium name="Lawrence Berkeley National Laboratory"/>
            <person name="Steindorff A."/>
            <person name="Hensen N."/>
            <person name="Bonometti L."/>
            <person name="Westerberg I."/>
            <person name="Brannstrom I.O."/>
            <person name="Guillou S."/>
            <person name="Cros-Aarteil S."/>
            <person name="Calhoun S."/>
            <person name="Haridas S."/>
            <person name="Kuo A."/>
            <person name="Mondo S."/>
            <person name="Pangilinan J."/>
            <person name="Riley R."/>
            <person name="Labutti K."/>
            <person name="Andreopoulos B."/>
            <person name="Lipzen A."/>
            <person name="Chen C."/>
            <person name="Yanf M."/>
            <person name="Daum C."/>
            <person name="Ng V."/>
            <person name="Clum A."/>
            <person name="Ohm R."/>
            <person name="Martin F."/>
            <person name="Silar P."/>
            <person name="Natvig D."/>
            <person name="Lalanne C."/>
            <person name="Gautier V."/>
            <person name="Ament-Velasquez S.L."/>
            <person name="Kruys A."/>
            <person name="Hutchinson M.I."/>
            <person name="Powell A.J."/>
            <person name="Barry K."/>
            <person name="Miller A.N."/>
            <person name="Grigoriev I.V."/>
            <person name="Debuchy R."/>
            <person name="Gladieux P."/>
            <person name="Thoren M.H."/>
            <person name="Johannesson H."/>
        </authorList>
    </citation>
    <scope>NUCLEOTIDE SEQUENCE</scope>
    <source>
        <strain evidence="3">CBS 757.83</strain>
    </source>
</reference>